<dbReference type="GO" id="GO:0016491">
    <property type="term" value="F:oxidoreductase activity"/>
    <property type="evidence" value="ECO:0007669"/>
    <property type="project" value="UniProtKB-KW"/>
</dbReference>
<evidence type="ECO:0000259" key="8">
    <source>
        <dbReference type="Pfam" id="PF02852"/>
    </source>
</evidence>
<keyword evidence="3" id="KW-0285">Flavoprotein</keyword>
<gene>
    <name evidence="10" type="ORF">DCM90_02805</name>
</gene>
<comment type="similarity">
    <text evidence="2">Belongs to the class-III pyridine nucleotide-disulfide oxidoreductase family.</text>
</comment>
<evidence type="ECO:0000256" key="2">
    <source>
        <dbReference type="ARBA" id="ARBA00009130"/>
    </source>
</evidence>
<dbReference type="Pfam" id="PF07992">
    <property type="entry name" value="Pyr_redox_2"/>
    <property type="match status" value="1"/>
</dbReference>
<comment type="cofactor">
    <cofactor evidence="1">
        <name>FAD</name>
        <dbReference type="ChEBI" id="CHEBI:57692"/>
    </cofactor>
</comment>
<dbReference type="Gene3D" id="3.50.50.60">
    <property type="entry name" value="FAD/NAD(P)-binding domain"/>
    <property type="match status" value="2"/>
</dbReference>
<dbReference type="AlphaFoldDB" id="A0A2V1MY32"/>
<evidence type="ECO:0000256" key="5">
    <source>
        <dbReference type="ARBA" id="ARBA00023002"/>
    </source>
</evidence>
<dbReference type="EMBL" id="QCXQ01000002">
    <property type="protein sequence ID" value="PWF99898.1"/>
    <property type="molecule type" value="Genomic_DNA"/>
</dbReference>
<comment type="caution">
    <text evidence="10">The sequence shown here is derived from an EMBL/GenBank/DDBJ whole genome shotgun (WGS) entry which is preliminary data.</text>
</comment>
<accession>A0A2V1MY32</accession>
<dbReference type="SUPFAM" id="SSF55424">
    <property type="entry name" value="FAD/NAD-linked reductases, dimerisation (C-terminal) domain"/>
    <property type="match status" value="1"/>
</dbReference>
<evidence type="ECO:0000256" key="6">
    <source>
        <dbReference type="ARBA" id="ARBA00023097"/>
    </source>
</evidence>
<dbReference type="InterPro" id="IPR023753">
    <property type="entry name" value="FAD/NAD-binding_dom"/>
</dbReference>
<dbReference type="InterPro" id="IPR050260">
    <property type="entry name" value="FAD-bd_OxRdtase"/>
</dbReference>
<organism evidence="10 11">
    <name type="scientific">Levilactobacillus bambusae</name>
    <dbReference type="NCBI Taxonomy" id="2024736"/>
    <lineage>
        <taxon>Bacteria</taxon>
        <taxon>Bacillati</taxon>
        <taxon>Bacillota</taxon>
        <taxon>Bacilli</taxon>
        <taxon>Lactobacillales</taxon>
        <taxon>Lactobacillaceae</taxon>
        <taxon>Levilactobacillus</taxon>
    </lineage>
</organism>
<dbReference type="InterPro" id="IPR036188">
    <property type="entry name" value="FAD/NAD-bd_sf"/>
</dbReference>
<dbReference type="InterPro" id="IPR016156">
    <property type="entry name" value="FAD/NAD-linked_Rdtase_dimer_sf"/>
</dbReference>
<keyword evidence="6" id="KW-0558">Oxidation</keyword>
<evidence type="ECO:0000256" key="1">
    <source>
        <dbReference type="ARBA" id="ARBA00001974"/>
    </source>
</evidence>
<dbReference type="PANTHER" id="PTHR43429">
    <property type="entry name" value="PYRIDINE NUCLEOTIDE-DISULFIDE OXIDOREDUCTASE DOMAIN-CONTAINING"/>
    <property type="match status" value="1"/>
</dbReference>
<evidence type="ECO:0000256" key="4">
    <source>
        <dbReference type="ARBA" id="ARBA00022827"/>
    </source>
</evidence>
<evidence type="ECO:0000313" key="11">
    <source>
        <dbReference type="Proteomes" id="UP000245080"/>
    </source>
</evidence>
<dbReference type="PANTHER" id="PTHR43429:SF1">
    <property type="entry name" value="NAD(P)H SULFUR OXIDOREDUCTASE (COA-DEPENDENT)"/>
    <property type="match status" value="1"/>
</dbReference>
<dbReference type="InterPro" id="IPR004099">
    <property type="entry name" value="Pyr_nucl-diS_OxRdtase_dimer"/>
</dbReference>
<dbReference type="Gene3D" id="3.30.390.30">
    <property type="match status" value="1"/>
</dbReference>
<feature type="domain" description="Pyridine nucleotide-disulphide oxidoreductase dimerisation" evidence="8">
    <location>
        <begin position="332"/>
        <end position="425"/>
    </location>
</feature>
<keyword evidence="4" id="KW-0274">FAD</keyword>
<dbReference type="OrthoDB" id="9802028at2"/>
<proteinExistence type="inferred from homology"/>
<keyword evidence="7" id="KW-0676">Redox-active center</keyword>
<protein>
    <submittedName>
        <fullName evidence="10">NADH oxidase</fullName>
    </submittedName>
</protein>
<feature type="domain" description="FAD/NAD(P)-binding" evidence="9">
    <location>
        <begin position="1"/>
        <end position="303"/>
    </location>
</feature>
<dbReference type="Proteomes" id="UP000245080">
    <property type="component" value="Unassembled WGS sequence"/>
</dbReference>
<keyword evidence="5" id="KW-0560">Oxidoreductase</keyword>
<reference evidence="10 11" key="1">
    <citation type="journal article" date="2018" name="Int. J. Syst. Evol. Microbiol.">
        <title>Lactobacillus bambusae sp. nov., isolated from a traditional fermented Ma-bamboo shoots of Taiwan.</title>
        <authorList>
            <person name="Wang L.-T."/>
        </authorList>
    </citation>
    <scope>NUCLEOTIDE SEQUENCE [LARGE SCALE GENOMIC DNA]</scope>
    <source>
        <strain evidence="10 11">BS-W1</strain>
    </source>
</reference>
<evidence type="ECO:0000256" key="3">
    <source>
        <dbReference type="ARBA" id="ARBA00022630"/>
    </source>
</evidence>
<dbReference type="PRINTS" id="PR00411">
    <property type="entry name" value="PNDRDTASEI"/>
</dbReference>
<dbReference type="Pfam" id="PF02852">
    <property type="entry name" value="Pyr_redox_dim"/>
    <property type="match status" value="1"/>
</dbReference>
<dbReference type="SUPFAM" id="SSF51905">
    <property type="entry name" value="FAD/NAD(P)-binding domain"/>
    <property type="match status" value="1"/>
</dbReference>
<evidence type="ECO:0000256" key="7">
    <source>
        <dbReference type="ARBA" id="ARBA00023284"/>
    </source>
</evidence>
<sequence>MKVIVIGCTHAGTYAIQEILKDHPDTEVTVYEKNDNISFLSCGIALYLGGEVKDPAGLFYSSPDALAKLGAKVEMKHNVTDIDQANKTITVEDLDQSTTFTDTYDKLVITTGSLPIIPRISGIDNDKVMLCKNWNNAQELFKAAPDAKRITIVGAGYIGAELAEAYSKTGHEVTLIDSADRVLSKYYDKSFTDKIEQAYKDHGVHLQLEETVTGFEGSDSLTITTDKGSVETDLAILCIGFRPNTALLKDKVDMMPNGAIVTNEYMQTSDPDIFGAGDSVAVHFNPTGQNAYVPLATNAVRQGILVGKNLVKPTVKYMGTQSTSGLELYGMTMGSTGMTLDAALSQNMNAKQVLLTVNYRPDFMPTTEPVLMSLVYEPETHRILGGGLMSKYDITQSANTLSVCIQNQNTIDDLAMVDMLFQPNFDWPFNYLNLLAQAALDQEDEG</sequence>
<dbReference type="PRINTS" id="PR00368">
    <property type="entry name" value="FADPNR"/>
</dbReference>
<keyword evidence="11" id="KW-1185">Reference proteome</keyword>
<evidence type="ECO:0000259" key="9">
    <source>
        <dbReference type="Pfam" id="PF07992"/>
    </source>
</evidence>
<evidence type="ECO:0000313" key="10">
    <source>
        <dbReference type="EMBL" id="PWF99898.1"/>
    </source>
</evidence>
<name>A0A2V1MY32_9LACO</name>
<dbReference type="RefSeq" id="WP_109249848.1">
    <property type="nucleotide sequence ID" value="NZ_QCXQ01000002.1"/>
</dbReference>